<dbReference type="AlphaFoldDB" id="A0AAW3M3Y5"/>
<accession>A0AAW3M3Y5</accession>
<dbReference type="Proteomes" id="UP000054513">
    <property type="component" value="Unassembled WGS sequence"/>
</dbReference>
<organism evidence="2 3">
    <name type="scientific">Pseudomonas savastanoi</name>
    <name type="common">Pseudomonas syringae pv. savastanoi</name>
    <dbReference type="NCBI Taxonomy" id="29438"/>
    <lineage>
        <taxon>Bacteria</taxon>
        <taxon>Pseudomonadati</taxon>
        <taxon>Pseudomonadota</taxon>
        <taxon>Gammaproteobacteria</taxon>
        <taxon>Pseudomonadales</taxon>
        <taxon>Pseudomonadaceae</taxon>
        <taxon>Pseudomonas</taxon>
    </lineage>
</organism>
<gene>
    <name evidence="2" type="ORF">AO287_23485</name>
</gene>
<dbReference type="EMBL" id="LKCI01000013">
    <property type="protein sequence ID" value="KTC60977.1"/>
    <property type="molecule type" value="Genomic_DNA"/>
</dbReference>
<name>A0AAW3M3Y5_PSESS</name>
<comment type="caution">
    <text evidence="2">The sequence shown here is derived from an EMBL/GenBank/DDBJ whole genome shotgun (WGS) entry which is preliminary data.</text>
</comment>
<evidence type="ECO:0000313" key="3">
    <source>
        <dbReference type="Proteomes" id="UP000054513"/>
    </source>
</evidence>
<sequence length="304" mass="34072">MESARNRITMDVVDAEDLWLLTEVDKYGYICRGCELTVYPASYLKTNLQRPHFRSPHGKKHMQGCDIEGDEKAVASGKKGSVRNKLETSSALSPARLVLRDERPIVDPIASPLSSGATRSGGTGSSGNGEARPQGRRSAQSIRRICRAFINFPYDRDLSLEIPGVEATTYQHVFKKLRGKGIEHLPSQKIFYGELSWARAEDDEDNLLITLSAGEWGTDAKRYVQPYKVQISWADWSNAKRTMVTNELEVVRQEGIDAKKDGSKDRPYIFFLGHQDEGDPSIFHVDDHRLICGLLATMTYPPRG</sequence>
<reference evidence="2 3" key="1">
    <citation type="submission" date="2015-09" db="EMBL/GenBank/DDBJ databases">
        <title>Genome sequence of ICMP 19499.</title>
        <authorList>
            <person name="Visnovsky S.B."/>
            <person name="Lu A."/>
            <person name="Panda P."/>
            <person name="Pitman A.R."/>
        </authorList>
    </citation>
    <scope>NUCLEOTIDE SEQUENCE [LARGE SCALE GENOMIC DNA]</scope>
    <source>
        <strain evidence="2 3">ICMP 19499</strain>
    </source>
</reference>
<protein>
    <submittedName>
        <fullName evidence="2">Uncharacterized protein</fullName>
    </submittedName>
</protein>
<feature type="region of interest" description="Disordered" evidence="1">
    <location>
        <begin position="108"/>
        <end position="138"/>
    </location>
</feature>
<evidence type="ECO:0000313" key="2">
    <source>
        <dbReference type="EMBL" id="KTC60977.1"/>
    </source>
</evidence>
<proteinExistence type="predicted"/>
<evidence type="ECO:0000256" key="1">
    <source>
        <dbReference type="SAM" id="MobiDB-lite"/>
    </source>
</evidence>